<reference evidence="2" key="1">
    <citation type="journal article" date="2022" name="Front. Genet.">
        <title>Chromosome-Scale Assembly of the Dendrobium nobile Genome Provides Insights Into the Molecular Mechanism of the Biosynthesis of the Medicinal Active Ingredient of Dendrobium.</title>
        <authorList>
            <person name="Xu Q."/>
            <person name="Niu S.-C."/>
            <person name="Li K.-L."/>
            <person name="Zheng P.-J."/>
            <person name="Zhang X.-J."/>
            <person name="Jia Y."/>
            <person name="Liu Y."/>
            <person name="Niu Y.-X."/>
            <person name="Yu L.-H."/>
            <person name="Chen D.-F."/>
            <person name="Zhang G.-Q."/>
        </authorList>
    </citation>
    <scope>NUCLEOTIDE SEQUENCE</scope>
    <source>
        <tissue evidence="2">Leaf</tissue>
    </source>
</reference>
<accession>A0A8T3C0U2</accession>
<sequence>MKKNNFMVLILVESNLVWSFYSRVSAIPELLNIVESAIFTFHDLLKRDKNKSYISMNLFKGHKHDASSLQQVQASLDKRGQTFCLTF</sequence>
<proteinExistence type="predicted"/>
<dbReference type="InterPro" id="IPR012870">
    <property type="entry name" value="DUF1666"/>
</dbReference>
<evidence type="ECO:0000313" key="2">
    <source>
        <dbReference type="EMBL" id="KAI0524323.1"/>
    </source>
</evidence>
<organism evidence="2 3">
    <name type="scientific">Dendrobium nobile</name>
    <name type="common">Orchid</name>
    <dbReference type="NCBI Taxonomy" id="94219"/>
    <lineage>
        <taxon>Eukaryota</taxon>
        <taxon>Viridiplantae</taxon>
        <taxon>Streptophyta</taxon>
        <taxon>Embryophyta</taxon>
        <taxon>Tracheophyta</taxon>
        <taxon>Spermatophyta</taxon>
        <taxon>Magnoliopsida</taxon>
        <taxon>Liliopsida</taxon>
        <taxon>Asparagales</taxon>
        <taxon>Orchidaceae</taxon>
        <taxon>Epidendroideae</taxon>
        <taxon>Malaxideae</taxon>
        <taxon>Dendrobiinae</taxon>
        <taxon>Dendrobium</taxon>
    </lineage>
</organism>
<feature type="chain" id="PRO_5035807907" evidence="1">
    <location>
        <begin position="20"/>
        <end position="87"/>
    </location>
</feature>
<gene>
    <name evidence="2" type="ORF">KFK09_003689</name>
</gene>
<dbReference type="Proteomes" id="UP000829196">
    <property type="component" value="Unassembled WGS sequence"/>
</dbReference>
<comment type="caution">
    <text evidence="2">The sequence shown here is derived from an EMBL/GenBank/DDBJ whole genome shotgun (WGS) entry which is preliminary data.</text>
</comment>
<dbReference type="EMBL" id="JAGYWB010000004">
    <property type="protein sequence ID" value="KAI0524323.1"/>
    <property type="molecule type" value="Genomic_DNA"/>
</dbReference>
<feature type="signal peptide" evidence="1">
    <location>
        <begin position="1"/>
        <end position="19"/>
    </location>
</feature>
<dbReference type="Pfam" id="PF07891">
    <property type="entry name" value="DUF1666"/>
    <property type="match status" value="1"/>
</dbReference>
<keyword evidence="1" id="KW-0732">Signal</keyword>
<evidence type="ECO:0000256" key="1">
    <source>
        <dbReference type="SAM" id="SignalP"/>
    </source>
</evidence>
<dbReference type="AlphaFoldDB" id="A0A8T3C0U2"/>
<keyword evidence="3" id="KW-1185">Reference proteome</keyword>
<name>A0A8T3C0U2_DENNO</name>
<protein>
    <submittedName>
        <fullName evidence="2">Uncharacterized protein</fullName>
    </submittedName>
</protein>
<evidence type="ECO:0000313" key="3">
    <source>
        <dbReference type="Proteomes" id="UP000829196"/>
    </source>
</evidence>